<keyword evidence="2" id="KW-1185">Reference proteome</keyword>
<accession>A0A9W7MQX1</accession>
<dbReference type="OrthoDB" id="9514740at2759"/>
<comment type="caution">
    <text evidence="1">The sequence shown here is derived from an EMBL/GenBank/DDBJ whole genome shotgun (WGS) entry which is preliminary data.</text>
</comment>
<organism evidence="1 2">
    <name type="scientific">Hibiscus trionum</name>
    <name type="common">Flower of an hour</name>
    <dbReference type="NCBI Taxonomy" id="183268"/>
    <lineage>
        <taxon>Eukaryota</taxon>
        <taxon>Viridiplantae</taxon>
        <taxon>Streptophyta</taxon>
        <taxon>Embryophyta</taxon>
        <taxon>Tracheophyta</taxon>
        <taxon>Spermatophyta</taxon>
        <taxon>Magnoliopsida</taxon>
        <taxon>eudicotyledons</taxon>
        <taxon>Gunneridae</taxon>
        <taxon>Pentapetalae</taxon>
        <taxon>rosids</taxon>
        <taxon>malvids</taxon>
        <taxon>Malvales</taxon>
        <taxon>Malvaceae</taxon>
        <taxon>Malvoideae</taxon>
        <taxon>Hibiscus</taxon>
    </lineage>
</organism>
<dbReference type="Gene3D" id="3.90.228.10">
    <property type="match status" value="1"/>
</dbReference>
<dbReference type="AlphaFoldDB" id="A0A9W7MQX1"/>
<dbReference type="SUPFAM" id="SSF56399">
    <property type="entry name" value="ADP-ribosylation"/>
    <property type="match status" value="1"/>
</dbReference>
<evidence type="ECO:0000313" key="1">
    <source>
        <dbReference type="EMBL" id="GMJ11544.1"/>
    </source>
</evidence>
<proteinExistence type="predicted"/>
<sequence>MSNRGRKGEMLAAWVSLKENVNCVGRLTDVVGKPDKACGNSRNHVLEKQLVHHLRNPFREALFRPIYPKTQFYELNIGEPSRNIIELIFQRASMDPSKPSWKVKKVLKVKNSIEVLKRFEDYREKVITKSNQQHKRHPRSTIDGNELLLFYGTTMACCRKPKPVCELCRDPSCRACRIIHSRFDMEFTRKNGVRLSTSSEEVSDNMVSFKLKNLRRAVIVCRVIAGSIANTMDGAYGDFDSIGREGPQSNLEYLIVQNPCAILPCFVIVFN</sequence>
<dbReference type="Proteomes" id="UP001165190">
    <property type="component" value="Unassembled WGS sequence"/>
</dbReference>
<gene>
    <name evidence="1" type="ORF">HRI_004823600</name>
</gene>
<dbReference type="PANTHER" id="PTHR31681:SF34">
    <property type="entry name" value="DUF295 DOMAIN-CONTAINING PROTEIN"/>
    <property type="match status" value="1"/>
</dbReference>
<name>A0A9W7MQX1_HIBTR</name>
<dbReference type="PANTHER" id="PTHR31681">
    <property type="entry name" value="C2H2-LIKE ZINC FINGER PROTEIN"/>
    <property type="match status" value="1"/>
</dbReference>
<evidence type="ECO:0000313" key="2">
    <source>
        <dbReference type="Proteomes" id="UP001165190"/>
    </source>
</evidence>
<reference evidence="1" key="1">
    <citation type="submission" date="2023-05" db="EMBL/GenBank/DDBJ databases">
        <title>Genome and transcriptome analyses reveal genes involved in the formation of fine ridges on petal epidermal cells in Hibiscus trionum.</title>
        <authorList>
            <person name="Koshimizu S."/>
            <person name="Masuda S."/>
            <person name="Ishii T."/>
            <person name="Shirasu K."/>
            <person name="Hoshino A."/>
            <person name="Arita M."/>
        </authorList>
    </citation>
    <scope>NUCLEOTIDE SEQUENCE</scope>
    <source>
        <strain evidence="1">Hamamatsu line</strain>
    </source>
</reference>
<dbReference type="EMBL" id="BSYR01000061">
    <property type="protein sequence ID" value="GMJ11544.1"/>
    <property type="molecule type" value="Genomic_DNA"/>
</dbReference>
<protein>
    <submittedName>
        <fullName evidence="1">Uncharacterized protein</fullName>
    </submittedName>
</protein>